<keyword evidence="2" id="KW-1185">Reference proteome</keyword>
<dbReference type="EMBL" id="JAKRKC020000001">
    <property type="protein sequence ID" value="MCK2213955.1"/>
    <property type="molecule type" value="Genomic_DNA"/>
</dbReference>
<name>A0ABT0FNN0_9ACTN</name>
<dbReference type="Proteomes" id="UP001317259">
    <property type="component" value="Unassembled WGS sequence"/>
</dbReference>
<evidence type="ECO:0000313" key="1">
    <source>
        <dbReference type="EMBL" id="MCK2213955.1"/>
    </source>
</evidence>
<comment type="caution">
    <text evidence="1">The sequence shown here is derived from an EMBL/GenBank/DDBJ whole genome shotgun (WGS) entry which is preliminary data.</text>
</comment>
<proteinExistence type="predicted"/>
<accession>A0ABT0FNN0</accession>
<gene>
    <name evidence="1" type="ORF">MF672_009150</name>
</gene>
<reference evidence="1 2" key="1">
    <citation type="submission" date="2022-04" db="EMBL/GenBank/DDBJ databases">
        <title>Genome draft of Actinomadura sp. ATCC 31491.</title>
        <authorList>
            <person name="Shi X."/>
            <person name="Du Y."/>
        </authorList>
    </citation>
    <scope>NUCLEOTIDE SEQUENCE [LARGE SCALE GENOMIC DNA]</scope>
    <source>
        <strain evidence="1 2">ATCC 31491</strain>
    </source>
</reference>
<dbReference type="RefSeq" id="WP_242372221.1">
    <property type="nucleotide sequence ID" value="NZ_JAKRKC020000001.1"/>
</dbReference>
<organism evidence="1 2">
    <name type="scientific">Actinomadura luzonensis</name>
    <dbReference type="NCBI Taxonomy" id="2805427"/>
    <lineage>
        <taxon>Bacteria</taxon>
        <taxon>Bacillati</taxon>
        <taxon>Actinomycetota</taxon>
        <taxon>Actinomycetes</taxon>
        <taxon>Streptosporangiales</taxon>
        <taxon>Thermomonosporaceae</taxon>
        <taxon>Actinomadura</taxon>
    </lineage>
</organism>
<protein>
    <submittedName>
        <fullName evidence="1">Uncharacterized protein</fullName>
    </submittedName>
</protein>
<sequence>MTDEELRDELLRRMKVDQALRDPAKGFPGDRRLARLQKLDEGNTAWLYSVVANRGWPLVSQVGERAARAAWLLAQHATALAAQRLFRELMAEAVERDEASPRDLAYLEDRVRVRSGRPQLYGTQFHDGADGLEPMPIEEPGLLDERRAAVGLEPFAEYEAFIRKTEPIGRTAAVREPDGPAGR</sequence>
<dbReference type="InterPro" id="IPR046732">
    <property type="entry name" value="DUF6624"/>
</dbReference>
<dbReference type="Pfam" id="PF20329">
    <property type="entry name" value="DUF6624"/>
    <property type="match status" value="1"/>
</dbReference>
<evidence type="ECO:0000313" key="2">
    <source>
        <dbReference type="Proteomes" id="UP001317259"/>
    </source>
</evidence>